<dbReference type="Proteomes" id="UP000015102">
    <property type="component" value="Unassembled WGS sequence"/>
</dbReference>
<keyword evidence="2" id="KW-1185">Reference proteome</keyword>
<dbReference type="EMBL" id="CAQQ02375499">
    <property type="status" value="NOT_ANNOTATED_CDS"/>
    <property type="molecule type" value="Genomic_DNA"/>
</dbReference>
<reference evidence="1" key="2">
    <citation type="submission" date="2015-06" db="UniProtKB">
        <authorList>
            <consortium name="EnsemblMetazoa"/>
        </authorList>
    </citation>
    <scope>IDENTIFICATION</scope>
</reference>
<name>T1H113_MEGSC</name>
<protein>
    <submittedName>
        <fullName evidence="1">Uncharacterized protein</fullName>
    </submittedName>
</protein>
<evidence type="ECO:0000313" key="2">
    <source>
        <dbReference type="Proteomes" id="UP000015102"/>
    </source>
</evidence>
<evidence type="ECO:0000313" key="1">
    <source>
        <dbReference type="EnsemblMetazoa" id="MESCA009864-PA"/>
    </source>
</evidence>
<sequence length="64" mass="7745">FFNYIFKNLLNLKSIELFKNIVHLLERSPVTRCYLAVAQLSFLPKKKHIGAYYTKHHFTHNYQF</sequence>
<dbReference type="AlphaFoldDB" id="T1H113"/>
<organism evidence="1 2">
    <name type="scientific">Megaselia scalaris</name>
    <name type="common">Humpbacked fly</name>
    <name type="synonym">Phora scalaris</name>
    <dbReference type="NCBI Taxonomy" id="36166"/>
    <lineage>
        <taxon>Eukaryota</taxon>
        <taxon>Metazoa</taxon>
        <taxon>Ecdysozoa</taxon>
        <taxon>Arthropoda</taxon>
        <taxon>Hexapoda</taxon>
        <taxon>Insecta</taxon>
        <taxon>Pterygota</taxon>
        <taxon>Neoptera</taxon>
        <taxon>Endopterygota</taxon>
        <taxon>Diptera</taxon>
        <taxon>Brachycera</taxon>
        <taxon>Muscomorpha</taxon>
        <taxon>Platypezoidea</taxon>
        <taxon>Phoridae</taxon>
        <taxon>Megaseliini</taxon>
        <taxon>Megaselia</taxon>
    </lineage>
</organism>
<dbReference type="EMBL" id="CAQQ02375498">
    <property type="status" value="NOT_ANNOTATED_CDS"/>
    <property type="molecule type" value="Genomic_DNA"/>
</dbReference>
<dbReference type="EnsemblMetazoa" id="MESCA009864-RA">
    <property type="protein sequence ID" value="MESCA009864-PA"/>
    <property type="gene ID" value="MESCA009864"/>
</dbReference>
<proteinExistence type="predicted"/>
<dbReference type="HOGENOM" id="CLU_2874308_0_0_1"/>
<accession>T1H113</accession>
<reference evidence="2" key="1">
    <citation type="submission" date="2013-02" db="EMBL/GenBank/DDBJ databases">
        <authorList>
            <person name="Hughes D."/>
        </authorList>
    </citation>
    <scope>NUCLEOTIDE SEQUENCE</scope>
    <source>
        <strain>Durham</strain>
        <strain evidence="2">NC isolate 2 -- Noor lab</strain>
    </source>
</reference>